<name>A0A5C3LGZ2_9AGAR</name>
<dbReference type="Proteomes" id="UP000308652">
    <property type="component" value="Unassembled WGS sequence"/>
</dbReference>
<dbReference type="Gene3D" id="3.20.20.80">
    <property type="entry name" value="Glycosidases"/>
    <property type="match status" value="1"/>
</dbReference>
<evidence type="ECO:0000313" key="4">
    <source>
        <dbReference type="Proteomes" id="UP000308652"/>
    </source>
</evidence>
<dbReference type="GO" id="GO:0006032">
    <property type="term" value="P:chitin catabolic process"/>
    <property type="evidence" value="ECO:0007669"/>
    <property type="project" value="TreeGrafter"/>
</dbReference>
<evidence type="ECO:0000313" key="3">
    <source>
        <dbReference type="EMBL" id="TFK31443.1"/>
    </source>
</evidence>
<evidence type="ECO:0000256" key="1">
    <source>
        <dbReference type="SAM" id="SignalP"/>
    </source>
</evidence>
<dbReference type="PANTHER" id="PTHR11177:SF317">
    <property type="entry name" value="CHITINASE 12-RELATED"/>
    <property type="match status" value="1"/>
</dbReference>
<dbReference type="InterPro" id="IPR012334">
    <property type="entry name" value="Pectin_lyas_fold"/>
</dbReference>
<evidence type="ECO:0000259" key="2">
    <source>
        <dbReference type="PROSITE" id="PS51910"/>
    </source>
</evidence>
<dbReference type="AlphaFoldDB" id="A0A5C3LGZ2"/>
<dbReference type="Pfam" id="PF00704">
    <property type="entry name" value="Glyco_hydro_18"/>
    <property type="match status" value="1"/>
</dbReference>
<dbReference type="InterPro" id="IPR017853">
    <property type="entry name" value="GH"/>
</dbReference>
<dbReference type="InterPro" id="IPR011583">
    <property type="entry name" value="Chitinase_II/V-like_cat"/>
</dbReference>
<protein>
    <recommendedName>
        <fullName evidence="2">GH18 domain-containing protein</fullName>
    </recommendedName>
</protein>
<sequence length="1001" mass="107943">MRLTTLLSFSLILAPSLAAVVDLTAANRRPPVTGLPDWSQVGYEKGINPIPDDSLVARTVTAAQLASSYGVIPNDGQDDTAGLQRAIAENPGSANAFTLIQLPAGTINLSFTIFISSNYLILRGAGNDPQTGTVLSFIPDANTKYDTLTPNGASWDLDGMDFNWNYTEGTRQVTGSASSGWLWPGRSIFRVGSKSIASKFTTPASLAPPNRVDYFYGTVNYHWRNDTKVKGYMSDQTKEIAGLAGTRKIYIDAQNSSWTAPPGTDIWVAAPVCSADYDAWQVQDPTFYQNQYMFQDWFTATGSGTDAQGTYVLLDHDLAFDVYSNSLGGGSVQMQDETYFAKVMPIDEPVHHVGIENLYMTQPMPMLSVDDATANYGNMAPESAMHGIVFRYARDSWVRNIRTFMTGSHPIATEVARYIQIQDNYFDGSWNKGSGGNGYLRGSRVWDSLYYNNTLRNLRHFTFQWSAMRNVATMQNMTNDMNLHGGYEGYNLLELNYVSVPYSHRAGSCLSNCGGEGGSQEGGTWAPVYWSTGNKASKWSGASGPQNVFYRNYMIKAFTPGSSQTDYTPYFSRDGSLSSKIWQFGWDRLTSLGTRYQHLSNNGGSTLLADWQGHEQDSFMSDPNVGVNGQFTDSHTSLFLRDVTNATGITTFSAIQGRVFCAGSVIPKTVGYYLGTSASRSCEPWSVSSIDTSTYSHVIYAYATLATDGTVSLTTAQQDQVKSIVALKSRSVNVKIFVGVGGWGLGADANGLATIATSNAGRTKFGTTAAALLTSVGADGIDLEWTPCVGTKCISASQFSTIASALKSGIGAKLLSLSTPRDFWFLSGVNTITSNLASISEFISLITHQKPTSTAQDANDPSIIQSTLTKAISAGFPAAKLLFGVPFYSRPLGSSNLQSSCVASSTLGQGTFPYYSVAGFLNGTGPDSGLGYSDLTTVTTTQLYSMVLSDGSTMFSDNPLSVAERTRISDDLCMGGISVFSIDQDTQAGSLIKAIQSIQAQ</sequence>
<dbReference type="PROSITE" id="PS51910">
    <property type="entry name" value="GH18_2"/>
    <property type="match status" value="1"/>
</dbReference>
<dbReference type="EMBL" id="ML213751">
    <property type="protein sequence ID" value="TFK31443.1"/>
    <property type="molecule type" value="Genomic_DNA"/>
</dbReference>
<dbReference type="GO" id="GO:0005576">
    <property type="term" value="C:extracellular region"/>
    <property type="evidence" value="ECO:0007669"/>
    <property type="project" value="TreeGrafter"/>
</dbReference>
<dbReference type="InterPro" id="IPR001223">
    <property type="entry name" value="Glyco_hydro18_cat"/>
</dbReference>
<keyword evidence="4" id="KW-1185">Reference proteome</keyword>
<dbReference type="OrthoDB" id="73875at2759"/>
<keyword evidence="1" id="KW-0732">Signal</keyword>
<dbReference type="SUPFAM" id="SSF51126">
    <property type="entry name" value="Pectin lyase-like"/>
    <property type="match status" value="1"/>
</dbReference>
<dbReference type="GO" id="GO:0004568">
    <property type="term" value="F:chitinase activity"/>
    <property type="evidence" value="ECO:0007669"/>
    <property type="project" value="TreeGrafter"/>
</dbReference>
<accession>A0A5C3LGZ2</accession>
<gene>
    <name evidence="3" type="ORF">BDQ12DRAFT_694133</name>
</gene>
<feature type="signal peptide" evidence="1">
    <location>
        <begin position="1"/>
        <end position="18"/>
    </location>
</feature>
<feature type="chain" id="PRO_5022737126" description="GH18 domain-containing protein" evidence="1">
    <location>
        <begin position="19"/>
        <end position="1001"/>
    </location>
</feature>
<dbReference type="GO" id="GO:0005975">
    <property type="term" value="P:carbohydrate metabolic process"/>
    <property type="evidence" value="ECO:0007669"/>
    <property type="project" value="InterPro"/>
</dbReference>
<dbReference type="PANTHER" id="PTHR11177">
    <property type="entry name" value="CHITINASE"/>
    <property type="match status" value="1"/>
</dbReference>
<dbReference type="GO" id="GO:0008061">
    <property type="term" value="F:chitin binding"/>
    <property type="evidence" value="ECO:0007669"/>
    <property type="project" value="InterPro"/>
</dbReference>
<feature type="domain" description="GH18" evidence="2">
    <location>
        <begin position="667"/>
        <end position="1001"/>
    </location>
</feature>
<dbReference type="InterPro" id="IPR050314">
    <property type="entry name" value="Glycosyl_Hydrlase_18"/>
</dbReference>
<organism evidence="3 4">
    <name type="scientific">Crucibulum laeve</name>
    <dbReference type="NCBI Taxonomy" id="68775"/>
    <lineage>
        <taxon>Eukaryota</taxon>
        <taxon>Fungi</taxon>
        <taxon>Dikarya</taxon>
        <taxon>Basidiomycota</taxon>
        <taxon>Agaricomycotina</taxon>
        <taxon>Agaricomycetes</taxon>
        <taxon>Agaricomycetidae</taxon>
        <taxon>Agaricales</taxon>
        <taxon>Agaricineae</taxon>
        <taxon>Nidulariaceae</taxon>
        <taxon>Crucibulum</taxon>
    </lineage>
</organism>
<dbReference type="SMART" id="SM00636">
    <property type="entry name" value="Glyco_18"/>
    <property type="match status" value="1"/>
</dbReference>
<dbReference type="SUPFAM" id="SSF51445">
    <property type="entry name" value="(Trans)glycosidases"/>
    <property type="match status" value="1"/>
</dbReference>
<dbReference type="InterPro" id="IPR011050">
    <property type="entry name" value="Pectin_lyase_fold/virulence"/>
</dbReference>
<reference evidence="3 4" key="1">
    <citation type="journal article" date="2019" name="Nat. Ecol. Evol.">
        <title>Megaphylogeny resolves global patterns of mushroom evolution.</title>
        <authorList>
            <person name="Varga T."/>
            <person name="Krizsan K."/>
            <person name="Foldi C."/>
            <person name="Dima B."/>
            <person name="Sanchez-Garcia M."/>
            <person name="Sanchez-Ramirez S."/>
            <person name="Szollosi G.J."/>
            <person name="Szarkandi J.G."/>
            <person name="Papp V."/>
            <person name="Albert L."/>
            <person name="Andreopoulos W."/>
            <person name="Angelini C."/>
            <person name="Antonin V."/>
            <person name="Barry K.W."/>
            <person name="Bougher N.L."/>
            <person name="Buchanan P."/>
            <person name="Buyck B."/>
            <person name="Bense V."/>
            <person name="Catcheside P."/>
            <person name="Chovatia M."/>
            <person name="Cooper J."/>
            <person name="Damon W."/>
            <person name="Desjardin D."/>
            <person name="Finy P."/>
            <person name="Geml J."/>
            <person name="Haridas S."/>
            <person name="Hughes K."/>
            <person name="Justo A."/>
            <person name="Karasinski D."/>
            <person name="Kautmanova I."/>
            <person name="Kiss B."/>
            <person name="Kocsube S."/>
            <person name="Kotiranta H."/>
            <person name="LaButti K.M."/>
            <person name="Lechner B.E."/>
            <person name="Liimatainen K."/>
            <person name="Lipzen A."/>
            <person name="Lukacs Z."/>
            <person name="Mihaltcheva S."/>
            <person name="Morgado L.N."/>
            <person name="Niskanen T."/>
            <person name="Noordeloos M.E."/>
            <person name="Ohm R.A."/>
            <person name="Ortiz-Santana B."/>
            <person name="Ovrebo C."/>
            <person name="Racz N."/>
            <person name="Riley R."/>
            <person name="Savchenko A."/>
            <person name="Shiryaev A."/>
            <person name="Soop K."/>
            <person name="Spirin V."/>
            <person name="Szebenyi C."/>
            <person name="Tomsovsky M."/>
            <person name="Tulloss R.E."/>
            <person name="Uehling J."/>
            <person name="Grigoriev I.V."/>
            <person name="Vagvolgyi C."/>
            <person name="Papp T."/>
            <person name="Martin F.M."/>
            <person name="Miettinen O."/>
            <person name="Hibbett D.S."/>
            <person name="Nagy L.G."/>
        </authorList>
    </citation>
    <scope>NUCLEOTIDE SEQUENCE [LARGE SCALE GENOMIC DNA]</scope>
    <source>
        <strain evidence="3 4">CBS 166.37</strain>
    </source>
</reference>
<proteinExistence type="predicted"/>
<dbReference type="STRING" id="68775.A0A5C3LGZ2"/>
<dbReference type="Gene3D" id="2.160.20.10">
    <property type="entry name" value="Single-stranded right-handed beta-helix, Pectin lyase-like"/>
    <property type="match status" value="1"/>
</dbReference>